<feature type="transmembrane region" description="Helical" evidence="5">
    <location>
        <begin position="101"/>
        <end position="120"/>
    </location>
</feature>
<evidence type="ECO:0000256" key="2">
    <source>
        <dbReference type="ARBA" id="ARBA00022692"/>
    </source>
</evidence>
<dbReference type="InterPro" id="IPR012858">
    <property type="entry name" value="DC_STAMP-like"/>
</dbReference>
<organism evidence="7 8">
    <name type="scientific">Geotrypetes seraphini</name>
    <name type="common">Gaboon caecilian</name>
    <name type="synonym">Caecilia seraphini</name>
    <dbReference type="NCBI Taxonomy" id="260995"/>
    <lineage>
        <taxon>Eukaryota</taxon>
        <taxon>Metazoa</taxon>
        <taxon>Chordata</taxon>
        <taxon>Craniata</taxon>
        <taxon>Vertebrata</taxon>
        <taxon>Euteleostomi</taxon>
        <taxon>Amphibia</taxon>
        <taxon>Gymnophiona</taxon>
        <taxon>Geotrypetes</taxon>
    </lineage>
</organism>
<name>A0A6P8PJ92_GEOSA</name>
<keyword evidence="2 5" id="KW-0812">Transmembrane</keyword>
<keyword evidence="4 5" id="KW-0472">Membrane</keyword>
<dbReference type="InterPro" id="IPR051856">
    <property type="entry name" value="CSR-E3_Ligase_Protein"/>
</dbReference>
<dbReference type="Pfam" id="PF07782">
    <property type="entry name" value="DC_STAMP"/>
    <property type="match status" value="1"/>
</dbReference>
<feature type="transmembrane region" description="Helical" evidence="5">
    <location>
        <begin position="300"/>
        <end position="326"/>
    </location>
</feature>
<evidence type="ECO:0000259" key="6">
    <source>
        <dbReference type="Pfam" id="PF07782"/>
    </source>
</evidence>
<keyword evidence="3 5" id="KW-1133">Transmembrane helix</keyword>
<dbReference type="Proteomes" id="UP000515159">
    <property type="component" value="Chromosome 2"/>
</dbReference>
<evidence type="ECO:0000313" key="7">
    <source>
        <dbReference type="Proteomes" id="UP000515159"/>
    </source>
</evidence>
<dbReference type="RefSeq" id="XP_033788677.1">
    <property type="nucleotide sequence ID" value="XM_033932786.1"/>
</dbReference>
<feature type="domain" description="Dendritic cell-specific transmembrane protein-like" evidence="6">
    <location>
        <begin position="247"/>
        <end position="425"/>
    </location>
</feature>
<dbReference type="CTD" id="81501"/>
<keyword evidence="7" id="KW-1185">Reference proteome</keyword>
<evidence type="ECO:0000256" key="1">
    <source>
        <dbReference type="ARBA" id="ARBA00004141"/>
    </source>
</evidence>
<dbReference type="GO" id="GO:0009986">
    <property type="term" value="C:cell surface"/>
    <property type="evidence" value="ECO:0007669"/>
    <property type="project" value="TreeGrafter"/>
</dbReference>
<dbReference type="InParanoid" id="A0A6P8PJ92"/>
<dbReference type="FunCoup" id="A0A6P8PJ92">
    <property type="interactions" value="37"/>
</dbReference>
<evidence type="ECO:0000313" key="8">
    <source>
        <dbReference type="RefSeq" id="XP_033788677.1"/>
    </source>
</evidence>
<evidence type="ECO:0000256" key="5">
    <source>
        <dbReference type="SAM" id="Phobius"/>
    </source>
</evidence>
<feature type="transmembrane region" description="Helical" evidence="5">
    <location>
        <begin position="32"/>
        <end position="53"/>
    </location>
</feature>
<dbReference type="PANTHER" id="PTHR21041:SF2">
    <property type="entry name" value="DENDRITIC CELL-SPECIFIC TRANSMEMBRANE PROTEIN"/>
    <property type="match status" value="1"/>
</dbReference>
<accession>A0A6P8PJ92</accession>
<proteinExistence type="predicted"/>
<reference evidence="8" key="1">
    <citation type="submission" date="2025-08" db="UniProtKB">
        <authorList>
            <consortium name="RefSeq"/>
        </authorList>
    </citation>
    <scope>IDENTIFICATION</scope>
</reference>
<gene>
    <name evidence="8" type="primary">DCSTAMP</name>
</gene>
<feature type="transmembrane region" description="Helical" evidence="5">
    <location>
        <begin position="219"/>
        <end position="236"/>
    </location>
</feature>
<protein>
    <submittedName>
        <fullName evidence="8">Dendritic cell-specific transmembrane protein</fullName>
    </submittedName>
</protein>
<feature type="transmembrane region" description="Helical" evidence="5">
    <location>
        <begin position="380"/>
        <end position="401"/>
    </location>
</feature>
<feature type="transmembrane region" description="Helical" evidence="5">
    <location>
        <begin position="59"/>
        <end position="80"/>
    </location>
</feature>
<dbReference type="AlphaFoldDB" id="A0A6P8PJ92"/>
<dbReference type="KEGG" id="gsh:117354805"/>
<dbReference type="OrthoDB" id="9949280at2759"/>
<dbReference type="GO" id="GO:0005789">
    <property type="term" value="C:endoplasmic reticulum membrane"/>
    <property type="evidence" value="ECO:0007669"/>
    <property type="project" value="TreeGrafter"/>
</dbReference>
<comment type="subcellular location">
    <subcellularLocation>
        <location evidence="1">Membrane</location>
        <topology evidence="1">Multi-pass membrane protein</topology>
    </subcellularLocation>
</comment>
<dbReference type="PANTHER" id="PTHR21041">
    <property type="entry name" value="DENDRITIC CELL-SPECIFIC TRANSMEMBRANE PROTEIN"/>
    <property type="match status" value="1"/>
</dbReference>
<dbReference type="GeneID" id="117354805"/>
<evidence type="ECO:0000256" key="3">
    <source>
        <dbReference type="ARBA" id="ARBA00022989"/>
    </source>
</evidence>
<sequence>MIEFTEVMRLWLHLMDTFVSERKTGWKNIRTLLLVCCICGLILGSTLLLILYASETCTFFIASVISVAITFAMSSLLFYSKHVRCFSVLFLLSCGMREGRNALITAGTGIVIFHDIKNIFTNFRNLADSITCSLEAKRLSLQVTPLDHYIKTIQWIYNQSVFSRPFPDIVTLSNKVDVSASVSDEKLKLKLNKTELQIQGIVDDISSLLEATFYVGRRLIFVLSLAIVLIGTGVFLRRYLSKNGRKFDNIYITKHFIEFDERKRKEGKPCVLPLNKKEKHEYITIPTLHLSCKERKRVGLFFLPILMNLGLWALFMAIDFSLYWLIFSVKKHLENLPEQNIPWLISNFVKGTKSSFSASFKISLFEPDCMPTPVISLSKAWIPLSIIIVVLLILGMLSAALTQLQLLVSASFYPDKELERIHYLHSKVLKKRSKARTKNVEWKRNVMVTKFFNALAP</sequence>
<evidence type="ECO:0000256" key="4">
    <source>
        <dbReference type="ARBA" id="ARBA00023136"/>
    </source>
</evidence>